<accession>A0ABY8RY36</accession>
<evidence type="ECO:0000313" key="1">
    <source>
        <dbReference type="EMBL" id="WHO15652.1"/>
    </source>
</evidence>
<organism evidence="1 2">
    <name type="scientific">Mycoplasmopsis bovis</name>
    <name type="common">Mycoplasma bovis</name>
    <dbReference type="NCBI Taxonomy" id="28903"/>
    <lineage>
        <taxon>Bacteria</taxon>
        <taxon>Bacillati</taxon>
        <taxon>Mycoplasmatota</taxon>
        <taxon>Mycoplasmoidales</taxon>
        <taxon>Metamycoplasmataceae</taxon>
        <taxon>Mycoplasmopsis</taxon>
    </lineage>
</organism>
<dbReference type="Proteomes" id="UP000596039">
    <property type="component" value="Chromosome"/>
</dbReference>
<dbReference type="RefSeq" id="WP_013954605.1">
    <property type="nucleotide sequence ID" value="NZ_CP007589.1"/>
</dbReference>
<gene>
    <name evidence="1" type="ORF">HYD69_04935</name>
</gene>
<name>A0ABY8RY36_MYCBV</name>
<sequence length="53" mass="5887">MNNPDFNFIGAGFLELDMKGIISGGKFTQSQLIHLHFIKGESKSSLIFAKDNE</sequence>
<reference evidence="1 2" key="1">
    <citation type="journal article" date="2020" name="Vet. Res.">
        <title>Phylogenomic analysis of Mycoplasma bovis from Belgian veal, dairy and beef herds.</title>
        <authorList>
            <person name="Bokma J."/>
            <person name="Vereecke N."/>
            <person name="De Bleecker K."/>
            <person name="Callens J."/>
            <person name="Ribbens S."/>
            <person name="Nauwynck H."/>
            <person name="Haesebrouck F."/>
            <person name="Theuns S."/>
            <person name="Boyen F."/>
            <person name="Pardon B."/>
        </authorList>
    </citation>
    <scope>NUCLEOTIDE SEQUENCE [LARGE SCALE GENOMIC DNA]</scope>
    <source>
        <strain evidence="1 2">Mb222</strain>
    </source>
</reference>
<keyword evidence="2" id="KW-1185">Reference proteome</keyword>
<dbReference type="EMBL" id="CP058496">
    <property type="protein sequence ID" value="WHO15652.1"/>
    <property type="molecule type" value="Genomic_DNA"/>
</dbReference>
<proteinExistence type="predicted"/>
<protein>
    <submittedName>
        <fullName evidence="1">Uncharacterized protein</fullName>
    </submittedName>
</protein>
<evidence type="ECO:0000313" key="2">
    <source>
        <dbReference type="Proteomes" id="UP000596039"/>
    </source>
</evidence>